<dbReference type="Proteomes" id="UP001634747">
    <property type="component" value="Unassembled WGS sequence"/>
</dbReference>
<keyword evidence="3" id="KW-1185">Reference proteome</keyword>
<sequence length="117" mass="13062">MPEDINPDRNYNSPPPGQAPVAADQTEAHEQSYPLEEAMKAQAALRTAARMPPERFPLPQIIAMFSDEIEALRNQGRPDKEIAMIISGASTMRVTEAEIQKFYATPEQRQKEPLGAR</sequence>
<evidence type="ECO:0000313" key="2">
    <source>
        <dbReference type="EMBL" id="MFN2976750.1"/>
    </source>
</evidence>
<proteinExistence type="predicted"/>
<gene>
    <name evidence="2" type="ORF">ACK2TP_13330</name>
</gene>
<accession>A0ABW9KPD0</accession>
<comment type="caution">
    <text evidence="2">The sequence shown here is derived from an EMBL/GenBank/DDBJ whole genome shotgun (WGS) entry which is preliminary data.</text>
</comment>
<organism evidence="2 3">
    <name type="scientific">Terriglobus aquaticus</name>
    <dbReference type="NCBI Taxonomy" id="940139"/>
    <lineage>
        <taxon>Bacteria</taxon>
        <taxon>Pseudomonadati</taxon>
        <taxon>Acidobacteriota</taxon>
        <taxon>Terriglobia</taxon>
        <taxon>Terriglobales</taxon>
        <taxon>Acidobacteriaceae</taxon>
        <taxon>Terriglobus</taxon>
    </lineage>
</organism>
<dbReference type="RefSeq" id="WP_263415189.1">
    <property type="nucleotide sequence ID" value="NZ_BAABBH010000002.1"/>
</dbReference>
<feature type="region of interest" description="Disordered" evidence="1">
    <location>
        <begin position="1"/>
        <end position="30"/>
    </location>
</feature>
<dbReference type="EMBL" id="JBJYXY010000001">
    <property type="protein sequence ID" value="MFN2976750.1"/>
    <property type="molecule type" value="Genomic_DNA"/>
</dbReference>
<name>A0ABW9KPD0_9BACT</name>
<protein>
    <submittedName>
        <fullName evidence="2">Uncharacterized protein</fullName>
    </submittedName>
</protein>
<reference evidence="2 3" key="1">
    <citation type="submission" date="2024-12" db="EMBL/GenBank/DDBJ databases">
        <authorList>
            <person name="Lee Y."/>
        </authorList>
    </citation>
    <scope>NUCLEOTIDE SEQUENCE [LARGE SCALE GENOMIC DNA]</scope>
    <source>
        <strain evidence="2 3">03SUJ4</strain>
    </source>
</reference>
<evidence type="ECO:0000256" key="1">
    <source>
        <dbReference type="SAM" id="MobiDB-lite"/>
    </source>
</evidence>
<evidence type="ECO:0000313" key="3">
    <source>
        <dbReference type="Proteomes" id="UP001634747"/>
    </source>
</evidence>